<sequence>PSHGRQALAGAPRASASCGLAAGDSPLRASRSQSCSRAAATPTGGRPFAGGLGCSRPPPCMWHVDRRLREVYWKPRATAGVGVSSLGLPEPALPMSKLMKHIGTLRLPLSLPTAATATWVVETTSFVQLGSSRRVLAARGGEMSASSKGSDWLFSSRWVQIDGVRRVAATARPTLVGKVDSRGHKSSTLEIKIGREPMV</sequence>
<name>A0A426YET0_ENSVE</name>
<dbReference type="AlphaFoldDB" id="A0A426YET0"/>
<comment type="caution">
    <text evidence="2">The sequence shown here is derived from an EMBL/GenBank/DDBJ whole genome shotgun (WGS) entry which is preliminary data.</text>
</comment>
<reference evidence="2 3" key="1">
    <citation type="journal article" date="2014" name="Agronomy (Basel)">
        <title>A Draft Genome Sequence for Ensete ventricosum, the Drought-Tolerant Tree Against Hunger.</title>
        <authorList>
            <person name="Harrison J."/>
            <person name="Moore K.A."/>
            <person name="Paszkiewicz K."/>
            <person name="Jones T."/>
            <person name="Grant M."/>
            <person name="Ambacheew D."/>
            <person name="Muzemil S."/>
            <person name="Studholme D.J."/>
        </authorList>
    </citation>
    <scope>NUCLEOTIDE SEQUENCE [LARGE SCALE GENOMIC DNA]</scope>
</reference>
<evidence type="ECO:0000256" key="1">
    <source>
        <dbReference type="SAM" id="MobiDB-lite"/>
    </source>
</evidence>
<protein>
    <submittedName>
        <fullName evidence="2">Uncharacterized protein</fullName>
    </submittedName>
</protein>
<feature type="region of interest" description="Disordered" evidence="1">
    <location>
        <begin position="32"/>
        <end position="51"/>
    </location>
</feature>
<evidence type="ECO:0000313" key="3">
    <source>
        <dbReference type="Proteomes" id="UP000287651"/>
    </source>
</evidence>
<gene>
    <name evidence="2" type="ORF">B296_00037190</name>
</gene>
<feature type="region of interest" description="Disordered" evidence="1">
    <location>
        <begin position="1"/>
        <end position="24"/>
    </location>
</feature>
<accession>A0A426YET0</accession>
<proteinExistence type="predicted"/>
<dbReference type="Proteomes" id="UP000287651">
    <property type="component" value="Unassembled WGS sequence"/>
</dbReference>
<feature type="non-terminal residue" evidence="2">
    <location>
        <position position="1"/>
    </location>
</feature>
<dbReference type="EMBL" id="AMZH03012892">
    <property type="protein sequence ID" value="RRT50216.1"/>
    <property type="molecule type" value="Genomic_DNA"/>
</dbReference>
<evidence type="ECO:0000313" key="2">
    <source>
        <dbReference type="EMBL" id="RRT50216.1"/>
    </source>
</evidence>
<organism evidence="2 3">
    <name type="scientific">Ensete ventricosum</name>
    <name type="common">Abyssinian banana</name>
    <name type="synonym">Musa ensete</name>
    <dbReference type="NCBI Taxonomy" id="4639"/>
    <lineage>
        <taxon>Eukaryota</taxon>
        <taxon>Viridiplantae</taxon>
        <taxon>Streptophyta</taxon>
        <taxon>Embryophyta</taxon>
        <taxon>Tracheophyta</taxon>
        <taxon>Spermatophyta</taxon>
        <taxon>Magnoliopsida</taxon>
        <taxon>Liliopsida</taxon>
        <taxon>Zingiberales</taxon>
        <taxon>Musaceae</taxon>
        <taxon>Ensete</taxon>
    </lineage>
</organism>